<evidence type="ECO:0000313" key="2">
    <source>
        <dbReference type="EMBL" id="MEJ2863479.1"/>
    </source>
</evidence>
<dbReference type="PANTHER" id="PTHR40761:SF1">
    <property type="entry name" value="CONSERVED INTEGRAL MEMBRANE ALANINE VALINE AND LEUCINE RICH PROTEIN-RELATED"/>
    <property type="match status" value="1"/>
</dbReference>
<evidence type="ECO:0000313" key="3">
    <source>
        <dbReference type="Proteomes" id="UP001369736"/>
    </source>
</evidence>
<sequence>MLAEVLAEVLAPLLALASAAAAGAAVVAQQRATHELGGTADRRLLRRPSWLAGTGASVVASALQAVALAEGAVAVVQALLATAVAWTTVGESLLARRLPGRRALLGVGLAMLGPLLVVALLGPVAAAEGPVDLTGAPVALSLLGVGAVVLAGLVGARRPGPPGALGLALACGAGYGLAASLLAVLARDPGAVLTDPQHALAAVLLLVVGPAAFVASQRALARARRAGPVVTVVLLADPLVATAIGATWFGERIAPDAPTTAGIVLAAGLAVAGVRLLDPAPDMSAVGHR</sequence>
<feature type="transmembrane region" description="Helical" evidence="1">
    <location>
        <begin position="49"/>
        <end position="68"/>
    </location>
</feature>
<feature type="transmembrane region" description="Helical" evidence="1">
    <location>
        <begin position="163"/>
        <end position="186"/>
    </location>
</feature>
<protein>
    <recommendedName>
        <fullName evidence="4">Integral membrane protein</fullName>
    </recommendedName>
</protein>
<proteinExistence type="predicted"/>
<feature type="transmembrane region" description="Helical" evidence="1">
    <location>
        <begin position="74"/>
        <end position="94"/>
    </location>
</feature>
<gene>
    <name evidence="2" type="ORF">WCD58_20115</name>
</gene>
<dbReference type="RefSeq" id="WP_337704840.1">
    <property type="nucleotide sequence ID" value="NZ_JBBEGM010000008.1"/>
</dbReference>
<feature type="transmembrane region" description="Helical" evidence="1">
    <location>
        <begin position="261"/>
        <end position="277"/>
    </location>
</feature>
<reference evidence="2 3" key="1">
    <citation type="submission" date="2024-03" db="EMBL/GenBank/DDBJ databases">
        <title>Actinomycetospora sp. OC33-EN07, a novel actinomycete isolated from wild orchid (Aerides multiflora).</title>
        <authorList>
            <person name="Suriyachadkun C."/>
        </authorList>
    </citation>
    <scope>NUCLEOTIDE SEQUENCE [LARGE SCALE GENOMIC DNA]</scope>
    <source>
        <strain evidence="2 3">OC33-EN07</strain>
    </source>
</reference>
<name>A0ABU8M817_9PSEU</name>
<dbReference type="Proteomes" id="UP001369736">
    <property type="component" value="Unassembled WGS sequence"/>
</dbReference>
<accession>A0ABU8M817</accession>
<feature type="transmembrane region" description="Helical" evidence="1">
    <location>
        <begin position="138"/>
        <end position="156"/>
    </location>
</feature>
<feature type="transmembrane region" description="Helical" evidence="1">
    <location>
        <begin position="6"/>
        <end position="28"/>
    </location>
</feature>
<keyword evidence="1" id="KW-0472">Membrane</keyword>
<organism evidence="2 3">
    <name type="scientific">Actinomycetospora flava</name>
    <dbReference type="NCBI Taxonomy" id="3129232"/>
    <lineage>
        <taxon>Bacteria</taxon>
        <taxon>Bacillati</taxon>
        <taxon>Actinomycetota</taxon>
        <taxon>Actinomycetes</taxon>
        <taxon>Pseudonocardiales</taxon>
        <taxon>Pseudonocardiaceae</taxon>
        <taxon>Actinomycetospora</taxon>
    </lineage>
</organism>
<feature type="transmembrane region" description="Helical" evidence="1">
    <location>
        <begin position="228"/>
        <end position="249"/>
    </location>
</feature>
<dbReference type="EMBL" id="JBBEGM010000008">
    <property type="protein sequence ID" value="MEJ2863479.1"/>
    <property type="molecule type" value="Genomic_DNA"/>
</dbReference>
<keyword evidence="3" id="KW-1185">Reference proteome</keyword>
<keyword evidence="1" id="KW-0812">Transmembrane</keyword>
<feature type="transmembrane region" description="Helical" evidence="1">
    <location>
        <begin position="103"/>
        <end position="126"/>
    </location>
</feature>
<evidence type="ECO:0008006" key="4">
    <source>
        <dbReference type="Google" id="ProtNLM"/>
    </source>
</evidence>
<keyword evidence="1" id="KW-1133">Transmembrane helix</keyword>
<dbReference type="PANTHER" id="PTHR40761">
    <property type="entry name" value="CONSERVED INTEGRAL MEMBRANE ALANINE VALINE AND LEUCINE RICH PROTEIN-RELATED"/>
    <property type="match status" value="1"/>
</dbReference>
<evidence type="ECO:0000256" key="1">
    <source>
        <dbReference type="SAM" id="Phobius"/>
    </source>
</evidence>
<feature type="transmembrane region" description="Helical" evidence="1">
    <location>
        <begin position="198"/>
        <end position="216"/>
    </location>
</feature>
<comment type="caution">
    <text evidence="2">The sequence shown here is derived from an EMBL/GenBank/DDBJ whole genome shotgun (WGS) entry which is preliminary data.</text>
</comment>